<reference evidence="3" key="1">
    <citation type="submission" date="2021-03" db="EMBL/GenBank/DDBJ databases">
        <title>Comparative genomics and phylogenomic investigation of the class Geoglossomycetes provide insights into ecological specialization and systematics.</title>
        <authorList>
            <person name="Melie T."/>
            <person name="Pirro S."/>
            <person name="Miller A.N."/>
            <person name="Quandt A."/>
        </authorList>
    </citation>
    <scope>NUCLEOTIDE SEQUENCE</scope>
    <source>
        <strain evidence="3">CAQ_001_2017</strain>
    </source>
</reference>
<dbReference type="EMBL" id="JAGHQM010000129">
    <property type="protein sequence ID" value="KAH0565163.1"/>
    <property type="molecule type" value="Genomic_DNA"/>
</dbReference>
<dbReference type="AlphaFoldDB" id="A0A9P8LH14"/>
<dbReference type="PANTHER" id="PTHR24148">
    <property type="entry name" value="ANKYRIN REPEAT DOMAIN-CONTAINING PROTEIN 39 HOMOLOG-RELATED"/>
    <property type="match status" value="1"/>
</dbReference>
<evidence type="ECO:0000259" key="2">
    <source>
        <dbReference type="Pfam" id="PF06985"/>
    </source>
</evidence>
<keyword evidence="4" id="KW-1185">Reference proteome</keyword>
<dbReference type="PANTHER" id="PTHR24148:SF64">
    <property type="entry name" value="HETEROKARYON INCOMPATIBILITY DOMAIN-CONTAINING PROTEIN"/>
    <property type="match status" value="1"/>
</dbReference>
<protein>
    <recommendedName>
        <fullName evidence="2">Heterokaryon incompatibility domain-containing protein</fullName>
    </recommendedName>
</protein>
<dbReference type="Pfam" id="PF26639">
    <property type="entry name" value="Het-6_barrel"/>
    <property type="match status" value="1"/>
</dbReference>
<dbReference type="InterPro" id="IPR010730">
    <property type="entry name" value="HET"/>
</dbReference>
<sequence>MSGSQLQAEPGLSLSNIPEQGDITQPGPNKKAFLPFGTEQPLYLPLLEGRVIRLIELLPGVQNDPVSIRIFITELHHAPEYDAISYVWGDPSKTVPITCNGRQMNATLNLNDAFKSVRLADRPKIVWADAVCVNQQNVFERSHHVAFMGEIYRHAEKVLVCMGKDADGDAEDVVSLVHDISEMISKYKSISDMPVLRANDPLYGDPRWKAVATLHRLPWFTRAWVLQEVGIAKDPRVLYGPVEFPYRDLIRLAMWTMRCAPSLDPIAGVSFYSVHADWMDWSDNWRDTATYPGENLVDLLNHARWLSCSDPRDHIYSLLGHPLARSEGGSGSGLIIDPDYTKDHMDVWFDLAVLLLAKHGIRILSPVEHNDDNLAVDYPSWVPWCWPEEYTMCTLGAYYGFYYAADGGISVPPSAKQPAVDGNRQLHVQGITLDSVKDVFVFTLDDLAASPDKLRSMASTQPSAQPNYALRSVWQHVQELVARSETFYGTDWLIAFSLTIIAGITAYECAEDDIAQHRRDFAAYFHLWLQGVFGPNSPEFETTHSTLMHWKKGGGGDAHEGESKETGKPGERDDDSGGDPEKFYVDMKLMIEGRSFFFTEKGYFGVGSCIAKPGDRVCVLFGAKCPFLLREWSAGTGVGTERRYKLLQDAYIHKLMRGEAMERFKMGEVAEETFVIC</sequence>
<feature type="region of interest" description="Disordered" evidence="1">
    <location>
        <begin position="551"/>
        <end position="579"/>
    </location>
</feature>
<evidence type="ECO:0000313" key="4">
    <source>
        <dbReference type="Proteomes" id="UP000750711"/>
    </source>
</evidence>
<feature type="compositionally biased region" description="Polar residues" evidence="1">
    <location>
        <begin position="1"/>
        <end position="27"/>
    </location>
</feature>
<dbReference type="InterPro" id="IPR052895">
    <property type="entry name" value="HetReg/Transcr_Mod"/>
</dbReference>
<feature type="domain" description="Heterokaryon incompatibility" evidence="2">
    <location>
        <begin position="81"/>
        <end position="228"/>
    </location>
</feature>
<dbReference type="Proteomes" id="UP000750711">
    <property type="component" value="Unassembled WGS sequence"/>
</dbReference>
<evidence type="ECO:0000313" key="3">
    <source>
        <dbReference type="EMBL" id="KAH0565163.1"/>
    </source>
</evidence>
<feature type="region of interest" description="Disordered" evidence="1">
    <location>
        <begin position="1"/>
        <end position="31"/>
    </location>
</feature>
<organism evidence="3 4">
    <name type="scientific">Trichoglossum hirsutum</name>
    <dbReference type="NCBI Taxonomy" id="265104"/>
    <lineage>
        <taxon>Eukaryota</taxon>
        <taxon>Fungi</taxon>
        <taxon>Dikarya</taxon>
        <taxon>Ascomycota</taxon>
        <taxon>Pezizomycotina</taxon>
        <taxon>Geoglossomycetes</taxon>
        <taxon>Geoglossales</taxon>
        <taxon>Geoglossaceae</taxon>
        <taxon>Trichoglossum</taxon>
    </lineage>
</organism>
<gene>
    <name evidence="3" type="ORF">GP486_001441</name>
</gene>
<name>A0A9P8LH14_9PEZI</name>
<evidence type="ECO:0000256" key="1">
    <source>
        <dbReference type="SAM" id="MobiDB-lite"/>
    </source>
</evidence>
<accession>A0A9P8LH14</accession>
<dbReference type="Pfam" id="PF06985">
    <property type="entry name" value="HET"/>
    <property type="match status" value="1"/>
</dbReference>
<feature type="compositionally biased region" description="Basic and acidic residues" evidence="1">
    <location>
        <begin position="557"/>
        <end position="571"/>
    </location>
</feature>
<proteinExistence type="predicted"/>
<comment type="caution">
    <text evidence="3">The sequence shown here is derived from an EMBL/GenBank/DDBJ whole genome shotgun (WGS) entry which is preliminary data.</text>
</comment>